<dbReference type="PANTHER" id="PTHR23524:SF1">
    <property type="entry name" value="MRH DOMAIN-CONTAINING PROTEIN-RELATED"/>
    <property type="match status" value="1"/>
</dbReference>
<dbReference type="Proteomes" id="UP000289437">
    <property type="component" value="Unassembled WGS sequence"/>
</dbReference>
<evidence type="ECO:0000313" key="8">
    <source>
        <dbReference type="Proteomes" id="UP000289437"/>
    </source>
</evidence>
<evidence type="ECO:0000256" key="2">
    <source>
        <dbReference type="ARBA" id="ARBA00022989"/>
    </source>
</evidence>
<feature type="transmembrane region" description="Helical" evidence="5">
    <location>
        <begin position="366"/>
        <end position="391"/>
    </location>
</feature>
<dbReference type="InterPro" id="IPR020846">
    <property type="entry name" value="MFS_dom"/>
</dbReference>
<evidence type="ECO:0000256" key="4">
    <source>
        <dbReference type="SAM" id="MobiDB-lite"/>
    </source>
</evidence>
<comment type="caution">
    <text evidence="7">The sequence shown here is derived from an EMBL/GenBank/DDBJ whole genome shotgun (WGS) entry which is preliminary data.</text>
</comment>
<dbReference type="AlphaFoldDB" id="A0A4Q0SUK7"/>
<feature type="transmembrane region" description="Helical" evidence="5">
    <location>
        <begin position="83"/>
        <end position="101"/>
    </location>
</feature>
<sequence>MSAAGVPLSTSDEPDFSEDASVASAPRRIGAILLGEGITPGNVFSYVYVGIATICIITFFPLMQPYVLVDHLGLSREHLGQTVGQLSFIQNMAVFCFVTIFGTIADHVRCNRFVALSCLIITVAAILYPLSTSLASARAIIFLLGIGQVANNVALVATTMSYPDNRSRGKYASLISLCMIGGVTLFSGQFASRLPLLLKHAGYGPNQMVRYAFWVVALLGLPAIALSMFGLKQDVRKPSSGSIHLGTQFKTLATNFTEVFRHARRQPRFQMVLFAALVTRSDYAVVTTYLSLWVIASGHRHNIDTATAMKHVGAMYTCMQVATISGTMATGWLLDKFNRTILLVASLTAVTGALLSPLLVKDVFAMGGYLVVVVIGLTEGALSSSMSTVMAQEAPSGIRGSTVGIVNLIGIVSVAFINYAGGVVFDRWSYAAPFALMAALNILVLSRVIPFLRHR</sequence>
<feature type="transmembrane region" description="Helical" evidence="5">
    <location>
        <begin position="211"/>
        <end position="231"/>
    </location>
</feature>
<feature type="region of interest" description="Disordered" evidence="4">
    <location>
        <begin position="1"/>
        <end position="21"/>
    </location>
</feature>
<keyword evidence="3 5" id="KW-0472">Membrane</keyword>
<evidence type="ECO:0000313" key="7">
    <source>
        <dbReference type="EMBL" id="RXH54715.1"/>
    </source>
</evidence>
<evidence type="ECO:0000256" key="5">
    <source>
        <dbReference type="SAM" id="Phobius"/>
    </source>
</evidence>
<feature type="transmembrane region" description="Helical" evidence="5">
    <location>
        <begin position="171"/>
        <end position="191"/>
    </location>
</feature>
<evidence type="ECO:0000256" key="3">
    <source>
        <dbReference type="ARBA" id="ARBA00023136"/>
    </source>
</evidence>
<feature type="transmembrane region" description="Helical" evidence="5">
    <location>
        <begin position="271"/>
        <end position="294"/>
    </location>
</feature>
<dbReference type="RefSeq" id="WP_128914460.1">
    <property type="nucleotide sequence ID" value="NZ_RDSM01000003.1"/>
</dbReference>
<dbReference type="InterPro" id="IPR011701">
    <property type="entry name" value="MFS"/>
</dbReference>
<organism evidence="7 8">
    <name type="scientific">Granulicella sibirica</name>
    <dbReference type="NCBI Taxonomy" id="2479048"/>
    <lineage>
        <taxon>Bacteria</taxon>
        <taxon>Pseudomonadati</taxon>
        <taxon>Acidobacteriota</taxon>
        <taxon>Terriglobia</taxon>
        <taxon>Terriglobales</taxon>
        <taxon>Acidobacteriaceae</taxon>
        <taxon>Granulicella</taxon>
    </lineage>
</organism>
<dbReference type="Pfam" id="PF07690">
    <property type="entry name" value="MFS_1"/>
    <property type="match status" value="2"/>
</dbReference>
<feature type="transmembrane region" description="Helical" evidence="5">
    <location>
        <begin position="431"/>
        <end position="452"/>
    </location>
</feature>
<evidence type="ECO:0000256" key="1">
    <source>
        <dbReference type="ARBA" id="ARBA00022692"/>
    </source>
</evidence>
<feature type="domain" description="Major facilitator superfamily (MFS) profile" evidence="6">
    <location>
        <begin position="268"/>
        <end position="455"/>
    </location>
</feature>
<dbReference type="InterPro" id="IPR036259">
    <property type="entry name" value="MFS_trans_sf"/>
</dbReference>
<feature type="transmembrane region" description="Helical" evidence="5">
    <location>
        <begin position="341"/>
        <end position="360"/>
    </location>
</feature>
<dbReference type="EMBL" id="RDSM01000003">
    <property type="protein sequence ID" value="RXH54715.1"/>
    <property type="molecule type" value="Genomic_DNA"/>
</dbReference>
<proteinExistence type="predicted"/>
<keyword evidence="1 5" id="KW-0812">Transmembrane</keyword>
<dbReference type="Gene3D" id="1.20.1250.20">
    <property type="entry name" value="MFS general substrate transporter like domains"/>
    <property type="match status" value="1"/>
</dbReference>
<dbReference type="SUPFAM" id="SSF103473">
    <property type="entry name" value="MFS general substrate transporter"/>
    <property type="match status" value="1"/>
</dbReference>
<name>A0A4Q0SUK7_9BACT</name>
<feature type="transmembrane region" description="Helical" evidence="5">
    <location>
        <begin position="314"/>
        <end position="334"/>
    </location>
</feature>
<feature type="transmembrane region" description="Helical" evidence="5">
    <location>
        <begin position="137"/>
        <end position="159"/>
    </location>
</feature>
<dbReference type="GO" id="GO:0022857">
    <property type="term" value="F:transmembrane transporter activity"/>
    <property type="evidence" value="ECO:0007669"/>
    <property type="project" value="InterPro"/>
</dbReference>
<keyword evidence="2 5" id="KW-1133">Transmembrane helix</keyword>
<dbReference type="PROSITE" id="PS50850">
    <property type="entry name" value="MFS"/>
    <property type="match status" value="1"/>
</dbReference>
<dbReference type="OrthoDB" id="9812221at2"/>
<evidence type="ECO:0000259" key="6">
    <source>
        <dbReference type="PROSITE" id="PS50850"/>
    </source>
</evidence>
<feature type="transmembrane region" description="Helical" evidence="5">
    <location>
        <begin position="113"/>
        <end position="131"/>
    </location>
</feature>
<gene>
    <name evidence="7" type="ORF">GRAN_3819</name>
</gene>
<feature type="transmembrane region" description="Helical" evidence="5">
    <location>
        <begin position="43"/>
        <end position="63"/>
    </location>
</feature>
<accession>A0A4Q0SUK7</accession>
<reference evidence="8" key="2">
    <citation type="submission" date="2019-02" db="EMBL/GenBank/DDBJ databases">
        <title>Granulicella sibirica sp. nov., a psychrotolerant acidobacterium isolated from an organic soil layer in forested tundra, West Siberia.</title>
        <authorList>
            <person name="Oshkin I.Y."/>
            <person name="Kulichevskaya I.S."/>
            <person name="Rijpstra W.I.C."/>
            <person name="Sinninghe Damste J.S."/>
            <person name="Rakitin A.L."/>
            <person name="Ravin N.V."/>
            <person name="Dedysh S.N."/>
        </authorList>
    </citation>
    <scope>NUCLEOTIDE SEQUENCE [LARGE SCALE GENOMIC DNA]</scope>
    <source>
        <strain evidence="8">AF10</strain>
    </source>
</reference>
<dbReference type="PANTHER" id="PTHR23524">
    <property type="entry name" value="TRANSPORTER, PUTATIVE (AFU_ORTHOLOGUE AFUA_8G04850)-RELATED"/>
    <property type="match status" value="1"/>
</dbReference>
<protein>
    <submittedName>
        <fullName evidence="7">Putative transporter</fullName>
    </submittedName>
</protein>
<feature type="transmembrane region" description="Helical" evidence="5">
    <location>
        <begin position="403"/>
        <end position="425"/>
    </location>
</feature>
<keyword evidence="8" id="KW-1185">Reference proteome</keyword>
<reference evidence="7 8" key="1">
    <citation type="submission" date="2018-11" db="EMBL/GenBank/DDBJ databases">
        <authorList>
            <person name="Mardanov A.V."/>
            <person name="Ravin N.V."/>
            <person name="Dedysh S.N."/>
        </authorList>
    </citation>
    <scope>NUCLEOTIDE SEQUENCE [LARGE SCALE GENOMIC DNA]</scope>
    <source>
        <strain evidence="7 8">AF10</strain>
    </source>
</reference>